<dbReference type="GO" id="GO:0008684">
    <property type="term" value="F:2-oxopent-4-enoate hydratase activity"/>
    <property type="evidence" value="ECO:0007669"/>
    <property type="project" value="TreeGrafter"/>
</dbReference>
<proteinExistence type="predicted"/>
<evidence type="ECO:0000259" key="2">
    <source>
        <dbReference type="Pfam" id="PF01557"/>
    </source>
</evidence>
<feature type="domain" description="Fumarylacetoacetase-like C-terminal" evidence="2">
    <location>
        <begin position="84"/>
        <end position="255"/>
    </location>
</feature>
<organism evidence="3 4">
    <name type="scientific">Planococcus maitriensis</name>
    <dbReference type="NCBI Taxonomy" id="221799"/>
    <lineage>
        <taxon>Bacteria</taxon>
        <taxon>Bacillati</taxon>
        <taxon>Bacillota</taxon>
        <taxon>Bacilli</taxon>
        <taxon>Bacillales</taxon>
        <taxon>Caryophanaceae</taxon>
        <taxon>Planococcus</taxon>
    </lineage>
</organism>
<keyword evidence="4" id="KW-1185">Reference proteome</keyword>
<dbReference type="InterPro" id="IPR050772">
    <property type="entry name" value="Hydratase-Decarb/MhpD_sf"/>
</dbReference>
<evidence type="ECO:0000256" key="1">
    <source>
        <dbReference type="ARBA" id="ARBA00023239"/>
    </source>
</evidence>
<gene>
    <name evidence="3" type="ORF">DP119_10550</name>
</gene>
<accession>A0A365K3L6</accession>
<dbReference type="InterPro" id="IPR036663">
    <property type="entry name" value="Fumarylacetoacetase_C_sf"/>
</dbReference>
<dbReference type="Pfam" id="PF01557">
    <property type="entry name" value="FAA_hydrolase"/>
    <property type="match status" value="1"/>
</dbReference>
<protein>
    <submittedName>
        <fullName evidence="3">2-keto-4-pentenoate hydratase</fullName>
    </submittedName>
</protein>
<dbReference type="Gene3D" id="3.90.850.10">
    <property type="entry name" value="Fumarylacetoacetase-like, C-terminal domain"/>
    <property type="match status" value="1"/>
</dbReference>
<dbReference type="OrthoDB" id="9792137at2"/>
<dbReference type="PANTHER" id="PTHR30143:SF0">
    <property type="entry name" value="2-KETO-4-PENTENOATE HYDRATASE"/>
    <property type="match status" value="1"/>
</dbReference>
<dbReference type="GO" id="GO:0005737">
    <property type="term" value="C:cytoplasm"/>
    <property type="evidence" value="ECO:0007669"/>
    <property type="project" value="TreeGrafter"/>
</dbReference>
<comment type="caution">
    <text evidence="3">The sequence shown here is derived from an EMBL/GenBank/DDBJ whole genome shotgun (WGS) entry which is preliminary data.</text>
</comment>
<dbReference type="Proteomes" id="UP000251869">
    <property type="component" value="Unassembled WGS sequence"/>
</dbReference>
<reference evidence="3 4" key="1">
    <citation type="submission" date="2018-06" db="EMBL/GenBank/DDBJ databases">
        <title>The draft genome sequences of strains SCU63 and S1.</title>
        <authorList>
            <person name="Gan L."/>
        </authorList>
    </citation>
    <scope>NUCLEOTIDE SEQUENCE [LARGE SCALE GENOMIC DNA]</scope>
    <source>
        <strain evidence="3 4">S1</strain>
    </source>
</reference>
<dbReference type="SUPFAM" id="SSF56529">
    <property type="entry name" value="FAH"/>
    <property type="match status" value="1"/>
</dbReference>
<dbReference type="InterPro" id="IPR011234">
    <property type="entry name" value="Fumarylacetoacetase-like_C"/>
</dbReference>
<evidence type="ECO:0000313" key="3">
    <source>
        <dbReference type="EMBL" id="RAZ67204.1"/>
    </source>
</evidence>
<dbReference type="PANTHER" id="PTHR30143">
    <property type="entry name" value="ACID HYDRATASE"/>
    <property type="match status" value="1"/>
</dbReference>
<keyword evidence="1" id="KW-0456">Lyase</keyword>
<dbReference type="EMBL" id="QLZQ01000004">
    <property type="protein sequence ID" value="RAZ67204.1"/>
    <property type="molecule type" value="Genomic_DNA"/>
</dbReference>
<dbReference type="RefSeq" id="WP_112233145.1">
    <property type="nucleotide sequence ID" value="NZ_QLZQ01000004.1"/>
</dbReference>
<evidence type="ECO:0000313" key="4">
    <source>
        <dbReference type="Proteomes" id="UP000251869"/>
    </source>
</evidence>
<name>A0A365K3L6_9BACL</name>
<sequence>MVVIQQLANELIEAEKTRKPIAPLSERFPNITLDDAYQIQLQYVAEKRAQGARIIGKKIGATSKAIQEMFGVGQPDYGHLFDTMMYSDGDKVPLERLLQPKVECEIAFVLKKDLTGPTVTPLDVIEATDYIVPAIEIIDSRIEDWNIRFEDTVSDNGSSALVVMGSKPTKLEGLDLSCLGMNVSHNGEFLESATGAAVLGNPLYAIAWLANALSAYDVPLLAGEIVLSGAFTKALPIQDGDTFTAEFAHLGSVTASFTDGRNVE</sequence>
<dbReference type="AlphaFoldDB" id="A0A365K3L6"/>